<reference evidence="1" key="2">
    <citation type="submission" date="2023-05" db="EMBL/GenBank/DDBJ databases">
        <authorList>
            <person name="Fouks B."/>
        </authorList>
    </citation>
    <scope>NUCLEOTIDE SEQUENCE</scope>
    <source>
        <strain evidence="1">Stay&amp;Tobe</strain>
        <tissue evidence="1">Testes</tissue>
    </source>
</reference>
<protein>
    <submittedName>
        <fullName evidence="1">Uncharacterized protein</fullName>
    </submittedName>
</protein>
<dbReference type="EMBL" id="JASPKZ010001574">
    <property type="protein sequence ID" value="KAJ9597980.1"/>
    <property type="molecule type" value="Genomic_DNA"/>
</dbReference>
<keyword evidence="2" id="KW-1185">Reference proteome</keyword>
<evidence type="ECO:0000313" key="2">
    <source>
        <dbReference type="Proteomes" id="UP001233999"/>
    </source>
</evidence>
<reference evidence="1" key="1">
    <citation type="journal article" date="2023" name="IScience">
        <title>Live-bearing cockroach genome reveals convergent evolutionary mechanisms linked to viviparity in insects and beyond.</title>
        <authorList>
            <person name="Fouks B."/>
            <person name="Harrison M.C."/>
            <person name="Mikhailova A.A."/>
            <person name="Marchal E."/>
            <person name="English S."/>
            <person name="Carruthers M."/>
            <person name="Jennings E.C."/>
            <person name="Chiamaka E.L."/>
            <person name="Frigard R.A."/>
            <person name="Pippel M."/>
            <person name="Attardo G.M."/>
            <person name="Benoit J.B."/>
            <person name="Bornberg-Bauer E."/>
            <person name="Tobe S.S."/>
        </authorList>
    </citation>
    <scope>NUCLEOTIDE SEQUENCE</scope>
    <source>
        <strain evidence="1">Stay&amp;Tobe</strain>
    </source>
</reference>
<sequence length="56" mass="6197">HASLHLCLAGCFPGRPPLHPLDTEWKHMLGGLHICHDVVWSGTRSNEALEILPFSV</sequence>
<gene>
    <name evidence="1" type="ORF">L9F63_011181</name>
</gene>
<accession>A0AAD8AF97</accession>
<feature type="non-terminal residue" evidence="1">
    <location>
        <position position="56"/>
    </location>
</feature>
<dbReference type="Proteomes" id="UP001233999">
    <property type="component" value="Unassembled WGS sequence"/>
</dbReference>
<evidence type="ECO:0000313" key="1">
    <source>
        <dbReference type="EMBL" id="KAJ9597980.1"/>
    </source>
</evidence>
<feature type="non-terminal residue" evidence="1">
    <location>
        <position position="1"/>
    </location>
</feature>
<comment type="caution">
    <text evidence="1">The sequence shown here is derived from an EMBL/GenBank/DDBJ whole genome shotgun (WGS) entry which is preliminary data.</text>
</comment>
<proteinExistence type="predicted"/>
<name>A0AAD8AF97_DIPPU</name>
<dbReference type="AlphaFoldDB" id="A0AAD8AF97"/>
<organism evidence="1 2">
    <name type="scientific">Diploptera punctata</name>
    <name type="common">Pacific beetle cockroach</name>
    <dbReference type="NCBI Taxonomy" id="6984"/>
    <lineage>
        <taxon>Eukaryota</taxon>
        <taxon>Metazoa</taxon>
        <taxon>Ecdysozoa</taxon>
        <taxon>Arthropoda</taxon>
        <taxon>Hexapoda</taxon>
        <taxon>Insecta</taxon>
        <taxon>Pterygota</taxon>
        <taxon>Neoptera</taxon>
        <taxon>Polyneoptera</taxon>
        <taxon>Dictyoptera</taxon>
        <taxon>Blattodea</taxon>
        <taxon>Blaberoidea</taxon>
        <taxon>Blaberidae</taxon>
        <taxon>Diplopterinae</taxon>
        <taxon>Diploptera</taxon>
    </lineage>
</organism>